<dbReference type="Gene3D" id="3.30.2270.10">
    <property type="entry name" value="Folate-binding superfamily"/>
    <property type="match status" value="1"/>
</dbReference>
<gene>
    <name evidence="1" type="ORF">ABVQ20_38705</name>
</gene>
<dbReference type="InterPro" id="IPR038561">
    <property type="entry name" value="SoxD_sf"/>
</dbReference>
<keyword evidence="2" id="KW-1185">Reference proteome</keyword>
<organism evidence="1 2">
    <name type="scientific">Mesorhizobium shangrilense</name>
    <dbReference type="NCBI Taxonomy" id="460060"/>
    <lineage>
        <taxon>Bacteria</taxon>
        <taxon>Pseudomonadati</taxon>
        <taxon>Pseudomonadota</taxon>
        <taxon>Alphaproteobacteria</taxon>
        <taxon>Hyphomicrobiales</taxon>
        <taxon>Phyllobacteriaceae</taxon>
        <taxon>Mesorhizobium</taxon>
    </lineage>
</organism>
<proteinExistence type="predicted"/>
<dbReference type="Proteomes" id="UP001548832">
    <property type="component" value="Unassembled WGS sequence"/>
</dbReference>
<name>A0ABV2DS01_9HYPH</name>
<dbReference type="EMBL" id="JBEWSZ010000014">
    <property type="protein sequence ID" value="MET2832856.1"/>
    <property type="molecule type" value="Genomic_DNA"/>
</dbReference>
<dbReference type="Pfam" id="PF04267">
    <property type="entry name" value="SoxD"/>
    <property type="match status" value="1"/>
</dbReference>
<reference evidence="1 2" key="1">
    <citation type="submission" date="2024-06" db="EMBL/GenBank/DDBJ databases">
        <authorList>
            <person name="Kim D.-U."/>
        </authorList>
    </citation>
    <scope>NUCLEOTIDE SEQUENCE [LARGE SCALE GENOMIC DNA]</scope>
    <source>
        <strain evidence="1 2">KACC15460</strain>
    </source>
</reference>
<dbReference type="InterPro" id="IPR006279">
    <property type="entry name" value="SoxD"/>
</dbReference>
<dbReference type="RefSeq" id="WP_354465061.1">
    <property type="nucleotide sequence ID" value="NZ_JBEWSZ010000014.1"/>
</dbReference>
<comment type="caution">
    <text evidence="1">The sequence shown here is derived from an EMBL/GenBank/DDBJ whole genome shotgun (WGS) entry which is preliminary data.</text>
</comment>
<sequence length="91" mass="10041">MASLIPCPHCGSRPKEEFTVKGAALARPAPDAVAGAWIDHVYLRDNPRGAYEEYWHHTSGCRRWLVVSRNTATHEISGSRDVVLDLSAEAL</sequence>
<accession>A0ABV2DS01</accession>
<evidence type="ECO:0000313" key="1">
    <source>
        <dbReference type="EMBL" id="MET2832856.1"/>
    </source>
</evidence>
<protein>
    <submittedName>
        <fullName evidence="1">Sarcosine oxidase subunit delta</fullName>
    </submittedName>
</protein>
<evidence type="ECO:0000313" key="2">
    <source>
        <dbReference type="Proteomes" id="UP001548832"/>
    </source>
</evidence>